<dbReference type="Pfam" id="PF02204">
    <property type="entry name" value="VPS9"/>
    <property type="match status" value="1"/>
</dbReference>
<feature type="region of interest" description="Disordered" evidence="1">
    <location>
        <begin position="584"/>
        <end position="618"/>
    </location>
</feature>
<feature type="region of interest" description="Disordered" evidence="1">
    <location>
        <begin position="1103"/>
        <end position="1219"/>
    </location>
</feature>
<feature type="region of interest" description="Disordered" evidence="1">
    <location>
        <begin position="733"/>
        <end position="851"/>
    </location>
</feature>
<feature type="compositionally biased region" description="Basic and acidic residues" evidence="1">
    <location>
        <begin position="1142"/>
        <end position="1153"/>
    </location>
</feature>
<feature type="compositionally biased region" description="Acidic residues" evidence="1">
    <location>
        <begin position="1126"/>
        <end position="1141"/>
    </location>
</feature>
<dbReference type="RefSeq" id="XP_064719750.1">
    <property type="nucleotide sequence ID" value="XM_064863678.1"/>
</dbReference>
<dbReference type="SUPFAM" id="SSF109993">
    <property type="entry name" value="VPS9 domain"/>
    <property type="match status" value="1"/>
</dbReference>
<dbReference type="PROSITE" id="PS51205">
    <property type="entry name" value="VPS9"/>
    <property type="match status" value="1"/>
</dbReference>
<keyword evidence="4" id="KW-1185">Reference proteome</keyword>
<feature type="compositionally biased region" description="Low complexity" evidence="1">
    <location>
        <begin position="158"/>
        <end position="176"/>
    </location>
</feature>
<dbReference type="PANTHER" id="PTHR23101:SF25">
    <property type="entry name" value="GTPASE-ACTIVATING PROTEIN AND VPS9 DOMAIN-CONTAINING PROTEIN 1"/>
    <property type="match status" value="1"/>
</dbReference>
<dbReference type="GeneID" id="89988582"/>
<feature type="compositionally biased region" description="Pro residues" evidence="1">
    <location>
        <begin position="416"/>
        <end position="425"/>
    </location>
</feature>
<dbReference type="Gene3D" id="1.20.1050.80">
    <property type="entry name" value="VPS9 domain"/>
    <property type="match status" value="2"/>
</dbReference>
<evidence type="ECO:0000259" key="2">
    <source>
        <dbReference type="PROSITE" id="PS51205"/>
    </source>
</evidence>
<feature type="compositionally biased region" description="Polar residues" evidence="1">
    <location>
        <begin position="773"/>
        <end position="805"/>
    </location>
</feature>
<feature type="region of interest" description="Disordered" evidence="1">
    <location>
        <begin position="346"/>
        <end position="447"/>
    </location>
</feature>
<feature type="compositionally biased region" description="Pro residues" evidence="1">
    <location>
        <begin position="346"/>
        <end position="357"/>
    </location>
</feature>
<accession>A0ABZ2AT56</accession>
<proteinExistence type="predicted"/>
<feature type="compositionally biased region" description="Polar residues" evidence="1">
    <location>
        <begin position="1154"/>
        <end position="1189"/>
    </location>
</feature>
<sequence>MDAQKPGLFSSISVGRASRNKPTGEALAHPLLAATSSSTSLPTSDSSLLDTASQPPPLRHKSSGSWSRNTGDASNSNLPYKPRQRHGGGMSSISSTASIFGPAGAPSPNNQAATTSGSSGAPITPTAVSAPPTTSTSTSTTFALPPSHSDPPIQVNESAASTTASSPQGGSSSLTSRLQVQSLKAAAQGIGLGNGSMGMSMIDAIFDKGQLGRAKAGEGGDWGELLRTLMGGKAILLLPTSPSSSLPMTPPTLRDHVAFFSPPVSITSSSFKSMQSTRETEGKAGLKEEQLCTLNILVTLSGLIGTLKALKNHSSRQTALASLRPTQISCINYPSYILSTETTILPFPPHSKTPPPVQSEVKERERLPQGKLGRINPFASLFGGSNASLSYDTKTGGSPSSKPEALPSDSGLSPPRSRPPSPGPSSPKLSVFSTDHDAASISSDSAASGEGFQVTAYTISRPIRYHEVHKSLIKSVRADVRDALVNIPEKVVEKVLKLALTNTCPSAQLISEDILKGHRSHGSSHEHDGNAWLLDFANPTETGERLQDFMERVYDELLAHYRQEVNEGLKRKVSGGAWVRGSHNVEKDKEKEDKLGEKQREEKKRRDREEMAEKEASEGTERIEGLLCRLLYNRLFSPLESDDSKHDEALASRIAALNMLELSLDHLGLITRPEGEHPEGFVSDGLDKIVDNIGKEFQKLSLMTCITPKDKTEVLIKAHKIVVDGLSELPDIELRPEGEPYHKPREVSTGPSNAAGDPTILKPPPFPIACSEGSLTPSISSVEPPTAPLSRNVSASSDTKSNASDPLSLATVEVTPRAVGVDPVIDKGPAIPQLTPDSETQRAEPTSLHEALSDSVLTVTAAPVFVSHDSLPFEDASSVPPPNASSDKQTKASKQSTSGADLILPIIIYAVVRSNPPQLASQLMYLRRYRSAICLTGEASYAIVNLTAVVEFLEHVNLSELGLGGNSDKVMSIEDLSPIGLDYMGMDGGIGDAESIVNASTRLRGRVGEFAGSAAGSANKVISGVVDTSWSALRGLMGNPNAGLPDGDEQAAGNNFRPGIRPRQASTFSLASVTASVANIAAAAASRNRSRADSRVTEQVWGGNQELVEVSSRPGSIRERESDYPTSEEDTSDDGELEPDAISEKDDGPKQERSFLQNLTTARSASNSQSHTPRSSRLGGSQTESQHYKASSPRGSLAALPSNDAASGSHALLDNVDPPIDKFMTCDVGDLRLSDIGELLRDYRRLGAIVALANSK</sequence>
<dbReference type="Proteomes" id="UP001432216">
    <property type="component" value="Chromosome 3"/>
</dbReference>
<feature type="compositionally biased region" description="Polar residues" evidence="1">
    <location>
        <begin position="884"/>
        <end position="896"/>
    </location>
</feature>
<protein>
    <recommendedName>
        <fullName evidence="2">VPS9 domain-containing protein</fullName>
    </recommendedName>
</protein>
<dbReference type="EMBL" id="CP143808">
    <property type="protein sequence ID" value="WVO20511.1"/>
    <property type="molecule type" value="Genomic_DNA"/>
</dbReference>
<feature type="compositionally biased region" description="Low complexity" evidence="1">
    <location>
        <begin position="26"/>
        <end position="53"/>
    </location>
</feature>
<feature type="compositionally biased region" description="Polar residues" evidence="1">
    <location>
        <begin position="383"/>
        <end position="401"/>
    </location>
</feature>
<feature type="compositionally biased region" description="Polar residues" evidence="1">
    <location>
        <begin position="107"/>
        <end position="119"/>
    </location>
</feature>
<evidence type="ECO:0000313" key="4">
    <source>
        <dbReference type="Proteomes" id="UP001432216"/>
    </source>
</evidence>
<feature type="compositionally biased region" description="Polar residues" evidence="1">
    <location>
        <begin position="63"/>
        <end position="78"/>
    </location>
</feature>
<reference evidence="3 4" key="1">
    <citation type="submission" date="2024-01" db="EMBL/GenBank/DDBJ databases">
        <title>Comparative genomics of Cryptococcus and Kwoniella reveals pathogenesis evolution and contrasting modes of karyotype evolution via chromosome fusion or intercentromeric recombination.</title>
        <authorList>
            <person name="Coelho M.A."/>
            <person name="David-Palma M."/>
            <person name="Shea T."/>
            <person name="Bowers K."/>
            <person name="McGinley-Smith S."/>
            <person name="Mohammad A.W."/>
            <person name="Gnirke A."/>
            <person name="Yurkov A.M."/>
            <person name="Nowrousian M."/>
            <person name="Sun S."/>
            <person name="Cuomo C.A."/>
            <person name="Heitman J."/>
        </authorList>
    </citation>
    <scope>NUCLEOTIDE SEQUENCE [LARGE SCALE GENOMIC DNA]</scope>
    <source>
        <strain evidence="3 4">7685027</strain>
    </source>
</reference>
<name>A0ABZ2AT56_9TREE</name>
<evidence type="ECO:0000256" key="1">
    <source>
        <dbReference type="SAM" id="MobiDB-lite"/>
    </source>
</evidence>
<gene>
    <name evidence="3" type="ORF">IAS62_001808</name>
</gene>
<dbReference type="InterPro" id="IPR003123">
    <property type="entry name" value="VPS9"/>
</dbReference>
<organism evidence="3 4">
    <name type="scientific">Cryptococcus decagattii</name>
    <dbReference type="NCBI Taxonomy" id="1859122"/>
    <lineage>
        <taxon>Eukaryota</taxon>
        <taxon>Fungi</taxon>
        <taxon>Dikarya</taxon>
        <taxon>Basidiomycota</taxon>
        <taxon>Agaricomycotina</taxon>
        <taxon>Tremellomycetes</taxon>
        <taxon>Tremellales</taxon>
        <taxon>Cryptococcaceae</taxon>
        <taxon>Cryptococcus</taxon>
        <taxon>Cryptococcus gattii species complex</taxon>
    </lineage>
</organism>
<feature type="domain" description="VPS9" evidence="2">
    <location>
        <begin position="644"/>
        <end position="962"/>
    </location>
</feature>
<feature type="region of interest" description="Disordered" evidence="1">
    <location>
        <begin position="873"/>
        <end position="896"/>
    </location>
</feature>
<feature type="compositionally biased region" description="Low complexity" evidence="1">
    <location>
        <begin position="121"/>
        <end position="147"/>
    </location>
</feature>
<feature type="region of interest" description="Disordered" evidence="1">
    <location>
        <begin position="1041"/>
        <end position="1060"/>
    </location>
</feature>
<feature type="region of interest" description="Disordered" evidence="1">
    <location>
        <begin position="1"/>
        <end position="177"/>
    </location>
</feature>
<dbReference type="InterPro" id="IPR045046">
    <property type="entry name" value="Vps9-like"/>
</dbReference>
<dbReference type="PANTHER" id="PTHR23101">
    <property type="entry name" value="RAB GDP/GTP EXCHANGE FACTOR"/>
    <property type="match status" value="1"/>
</dbReference>
<evidence type="ECO:0000313" key="3">
    <source>
        <dbReference type="EMBL" id="WVO20511.1"/>
    </source>
</evidence>
<feature type="compositionally biased region" description="Basic and acidic residues" evidence="1">
    <location>
        <begin position="733"/>
        <end position="746"/>
    </location>
</feature>
<dbReference type="InterPro" id="IPR037191">
    <property type="entry name" value="VPS9_dom_sf"/>
</dbReference>